<dbReference type="SMART" id="SM00020">
    <property type="entry name" value="Tryp_SPc"/>
    <property type="match status" value="3"/>
</dbReference>
<dbReference type="EMBL" id="CAJNOJ010000404">
    <property type="protein sequence ID" value="CAF1435897.1"/>
    <property type="molecule type" value="Genomic_DNA"/>
</dbReference>
<dbReference type="InterPro" id="IPR009003">
    <property type="entry name" value="Peptidase_S1_PA"/>
</dbReference>
<comment type="similarity">
    <text evidence="2">Belongs to the peptidase S1 family. CLIP subfamily.</text>
</comment>
<evidence type="ECO:0000259" key="5">
    <source>
        <dbReference type="PROSITE" id="PS50240"/>
    </source>
</evidence>
<dbReference type="PANTHER" id="PTHR24256">
    <property type="entry name" value="TRYPTASE-RELATED"/>
    <property type="match status" value="1"/>
</dbReference>
<feature type="domain" description="Peptidase S1" evidence="5">
    <location>
        <begin position="286"/>
        <end position="527"/>
    </location>
</feature>
<organism evidence="6 9">
    <name type="scientific">Adineta ricciae</name>
    <name type="common">Rotifer</name>
    <dbReference type="NCBI Taxonomy" id="249248"/>
    <lineage>
        <taxon>Eukaryota</taxon>
        <taxon>Metazoa</taxon>
        <taxon>Spiralia</taxon>
        <taxon>Gnathifera</taxon>
        <taxon>Rotifera</taxon>
        <taxon>Eurotatoria</taxon>
        <taxon>Bdelloidea</taxon>
        <taxon>Adinetida</taxon>
        <taxon>Adinetidae</taxon>
        <taxon>Adineta</taxon>
    </lineage>
</organism>
<dbReference type="GO" id="GO:0004252">
    <property type="term" value="F:serine-type endopeptidase activity"/>
    <property type="evidence" value="ECO:0007669"/>
    <property type="project" value="InterPro"/>
</dbReference>
<dbReference type="PROSITE" id="PS50240">
    <property type="entry name" value="TRYPSIN_DOM"/>
    <property type="match status" value="3"/>
</dbReference>
<dbReference type="Gene3D" id="2.40.10.10">
    <property type="entry name" value="Trypsin-like serine proteases"/>
    <property type="match status" value="3"/>
</dbReference>
<evidence type="ECO:0000313" key="9">
    <source>
        <dbReference type="Proteomes" id="UP000663852"/>
    </source>
</evidence>
<feature type="domain" description="Peptidase S1" evidence="5">
    <location>
        <begin position="566"/>
        <end position="817"/>
    </location>
</feature>
<evidence type="ECO:0000313" key="8">
    <source>
        <dbReference type="Proteomes" id="UP000663828"/>
    </source>
</evidence>
<dbReference type="InterPro" id="IPR043504">
    <property type="entry name" value="Peptidase_S1_PA_chymotrypsin"/>
</dbReference>
<dbReference type="InterPro" id="IPR018114">
    <property type="entry name" value="TRYPSIN_HIS"/>
</dbReference>
<evidence type="ECO:0000313" key="6">
    <source>
        <dbReference type="EMBL" id="CAF1435897.1"/>
    </source>
</evidence>
<dbReference type="InterPro" id="IPR001314">
    <property type="entry name" value="Peptidase_S1A"/>
</dbReference>
<evidence type="ECO:0000256" key="4">
    <source>
        <dbReference type="SAM" id="SignalP"/>
    </source>
</evidence>
<name>A0A815NB95_ADIRI</name>
<reference evidence="6" key="1">
    <citation type="submission" date="2021-02" db="EMBL/GenBank/DDBJ databases">
        <authorList>
            <person name="Nowell W R."/>
        </authorList>
    </citation>
    <scope>NUCLEOTIDE SEQUENCE</scope>
</reference>
<sequence length="889" mass="100030">MNILLLIFLFGNIFSIKAKEFSCNTNRSCGCGKRNVEYSAESKPSSWPMIVSVQYDYSHVCEGSILADSFILTSANCVRRFLRDVKHRKVSILVEISEEFQRITIDNVIIHPNWNGYENDIALLHLSRSLPSTSRTCLSSQNPSVGDTSLVIVQWNSNNPHILRQRFVSFTEHNYTNCNNSNQQFCVHLRTITENTCYDILYSPVFQWFDDHWEQVGISSFPSITCKTNSILSSTRIAYYRQWIEENLKTNNKMLRRNENSPTITYRCGRRENTCGCGSVNAEFIEENGHPAKPLSWPMIVSIRLNRKHLCSGSILNDSFILTSASCIANISIIGLTIIAGVHNLSSENFGILRKVDRVFVHPGYLGIFNDYINDISILHISEPFDLDDNTLIKQTCLVEKISPTSPSYFYPYTDDKLALIGWGTMNCDKKNENNSLQQILVYTGRPSNKNCYILEEHTSAQFCAGLANQTSVSCVADPGSPIFQWDYDRWVQVGIASYVIDCLPFRNLPLYTRTIEYNEWISSIVNDCPTQPIETMTKLPITYSCDSTLSCGCSSSPVSLTPVRIIGGENAIESSWSMIVSLRLNGNDEHMCGASILSNSYILTAAHCIMHDPLLSSMNLTMVDNATIAVGMTNISDPSQIIRSVDKFYVHPEYIGRRDGYRHDIAVLHLNQSLSIGVDNPLLRKTCIHRVDPPLISHEYIKNGTRLSVIGWGTTVSGEDKSPIILQQTEVFAMDNDDLICTDAMDDPHTQFCAGLYEGGKDSCQGDSGGPIFHWTGKYWEQVGIVSHGRGCAVAGSPGIYTRLSYYYDWINDILKTNDEYIEPEIISTNKSSTVTIIYSSVTTTSTIFITSNHSIYDTSSTTTDNKRNSAYRFEINLFLCVIFLFLF</sequence>
<evidence type="ECO:0000313" key="7">
    <source>
        <dbReference type="EMBL" id="CAF1488650.1"/>
    </source>
</evidence>
<keyword evidence="3" id="KW-0720">Serine protease</keyword>
<feature type="chain" id="PRO_5036412029" description="Peptidase S1 domain-containing protein" evidence="4">
    <location>
        <begin position="19"/>
        <end position="889"/>
    </location>
</feature>
<keyword evidence="3" id="KW-0645">Protease</keyword>
<accession>A0A815NB95</accession>
<feature type="signal peptide" evidence="4">
    <location>
        <begin position="1"/>
        <end position="18"/>
    </location>
</feature>
<dbReference type="PRINTS" id="PR00722">
    <property type="entry name" value="CHYMOTRYPSIN"/>
</dbReference>
<keyword evidence="1" id="KW-1015">Disulfide bond</keyword>
<keyword evidence="8" id="KW-1185">Reference proteome</keyword>
<evidence type="ECO:0000256" key="1">
    <source>
        <dbReference type="ARBA" id="ARBA00023157"/>
    </source>
</evidence>
<dbReference type="InterPro" id="IPR001254">
    <property type="entry name" value="Trypsin_dom"/>
</dbReference>
<dbReference type="SUPFAM" id="SSF50494">
    <property type="entry name" value="Trypsin-like serine proteases"/>
    <property type="match status" value="3"/>
</dbReference>
<dbReference type="PROSITE" id="PS00134">
    <property type="entry name" value="TRYPSIN_HIS"/>
    <property type="match status" value="1"/>
</dbReference>
<dbReference type="CDD" id="cd00190">
    <property type="entry name" value="Tryp_SPc"/>
    <property type="match status" value="2"/>
</dbReference>
<comment type="caution">
    <text evidence="6">The sequence shown here is derived from an EMBL/GenBank/DDBJ whole genome shotgun (WGS) entry which is preliminary data.</text>
</comment>
<dbReference type="InterPro" id="IPR051487">
    <property type="entry name" value="Ser/Thr_Proteases_Immune/Dev"/>
</dbReference>
<dbReference type="OrthoDB" id="10012881at2759"/>
<dbReference type="EMBL" id="CAJNOR010004266">
    <property type="protein sequence ID" value="CAF1488650.1"/>
    <property type="molecule type" value="Genomic_DNA"/>
</dbReference>
<keyword evidence="3" id="KW-0378">Hydrolase</keyword>
<protein>
    <recommendedName>
        <fullName evidence="5">Peptidase S1 domain-containing protein</fullName>
    </recommendedName>
</protein>
<evidence type="ECO:0000256" key="3">
    <source>
        <dbReference type="RuleBase" id="RU363034"/>
    </source>
</evidence>
<keyword evidence="4" id="KW-0732">Signal</keyword>
<dbReference type="AlphaFoldDB" id="A0A815NB95"/>
<dbReference type="PROSITE" id="PS00135">
    <property type="entry name" value="TRYPSIN_SER"/>
    <property type="match status" value="1"/>
</dbReference>
<feature type="domain" description="Peptidase S1" evidence="5">
    <location>
        <begin position="9"/>
        <end position="249"/>
    </location>
</feature>
<dbReference type="GO" id="GO:0006508">
    <property type="term" value="P:proteolysis"/>
    <property type="evidence" value="ECO:0007669"/>
    <property type="project" value="UniProtKB-KW"/>
</dbReference>
<proteinExistence type="inferred from homology"/>
<dbReference type="Proteomes" id="UP000663828">
    <property type="component" value="Unassembled WGS sequence"/>
</dbReference>
<dbReference type="FunFam" id="2.40.10.10:FF:000068">
    <property type="entry name" value="transmembrane protease serine 2"/>
    <property type="match status" value="2"/>
</dbReference>
<dbReference type="Pfam" id="PF00089">
    <property type="entry name" value="Trypsin"/>
    <property type="match status" value="3"/>
</dbReference>
<dbReference type="InterPro" id="IPR033116">
    <property type="entry name" value="TRYPSIN_SER"/>
</dbReference>
<gene>
    <name evidence="6" type="ORF">EDS130_LOCUS38526</name>
    <name evidence="7" type="ORF">XAT740_LOCUS38955</name>
</gene>
<evidence type="ECO:0000256" key="2">
    <source>
        <dbReference type="ARBA" id="ARBA00024195"/>
    </source>
</evidence>
<dbReference type="Proteomes" id="UP000663852">
    <property type="component" value="Unassembled WGS sequence"/>
</dbReference>